<organism evidence="2">
    <name type="scientific">Rhodopseudomonas palustris (strain BisB18)</name>
    <dbReference type="NCBI Taxonomy" id="316056"/>
    <lineage>
        <taxon>Bacteria</taxon>
        <taxon>Pseudomonadati</taxon>
        <taxon>Pseudomonadota</taxon>
        <taxon>Alphaproteobacteria</taxon>
        <taxon>Hyphomicrobiales</taxon>
        <taxon>Nitrobacteraceae</taxon>
        <taxon>Rhodopseudomonas</taxon>
    </lineage>
</organism>
<protein>
    <submittedName>
        <fullName evidence="2">Uncharacterized protein</fullName>
    </submittedName>
</protein>
<sequence length="222" mass="22321">MVLAILASTAVQAPQSAWPQTAAPPAFTSPSAAPDRIAPNQPPPAPRQDNPGLFNEIGKLWDKPSSLLPSFISPDSAPVPPPAAAPDAAGTPPGPPERMPPPPNSTVPPAPPVAAPSRAAPSPPAPSPAAPSPSVAAPAAPASSGLTPTMVTGRSTCRSGANGVPDCNAAADALCQGKGYKQGKSLATDSAESCSAKMLIPGRQRRPDDCHTNYIVTRAFCQ</sequence>
<name>Q21BF0_RHOPB</name>
<reference evidence="2" key="1">
    <citation type="submission" date="2006-03" db="EMBL/GenBank/DDBJ databases">
        <title>Complete sequence of Rhodopseudomonas palustris BisB18.</title>
        <authorList>
            <consortium name="US DOE Joint Genome Institute"/>
            <person name="Copeland A."/>
            <person name="Lucas S."/>
            <person name="Lapidus A."/>
            <person name="Barry K."/>
            <person name="Detter J.C."/>
            <person name="Glavina del Rio T."/>
            <person name="Hammon N."/>
            <person name="Israni S."/>
            <person name="Dalin E."/>
            <person name="Tice H."/>
            <person name="Pitluck S."/>
            <person name="Chain P."/>
            <person name="Malfatti S."/>
            <person name="Shin M."/>
            <person name="Vergez L."/>
            <person name="Schmutz J."/>
            <person name="Larimer F."/>
            <person name="Land M."/>
            <person name="Hauser L."/>
            <person name="Pelletier D.A."/>
            <person name="Kyrpides N."/>
            <person name="Anderson I."/>
            <person name="Oda Y."/>
            <person name="Harwood C.S."/>
            <person name="Richardson P."/>
        </authorList>
    </citation>
    <scope>NUCLEOTIDE SEQUENCE [LARGE SCALE GENOMIC DNA]</scope>
    <source>
        <strain evidence="2">BisB18</strain>
    </source>
</reference>
<gene>
    <name evidence="2" type="ordered locus">RPC_0714</name>
</gene>
<dbReference type="AlphaFoldDB" id="Q21BF0"/>
<feature type="compositionally biased region" description="Polar residues" evidence="1">
    <location>
        <begin position="145"/>
        <end position="159"/>
    </location>
</feature>
<dbReference type="OrthoDB" id="8139404at2"/>
<dbReference type="RefSeq" id="WP_011471194.1">
    <property type="nucleotide sequence ID" value="NC_007925.1"/>
</dbReference>
<dbReference type="EMBL" id="CP000301">
    <property type="protein sequence ID" value="ABD86286.1"/>
    <property type="molecule type" value="Genomic_DNA"/>
</dbReference>
<accession>Q21BF0</accession>
<feature type="compositionally biased region" description="Pro residues" evidence="1">
    <location>
        <begin position="121"/>
        <end position="131"/>
    </location>
</feature>
<feature type="compositionally biased region" description="Low complexity" evidence="1">
    <location>
        <begin position="132"/>
        <end position="144"/>
    </location>
</feature>
<feature type="compositionally biased region" description="Low complexity" evidence="1">
    <location>
        <begin position="19"/>
        <end position="34"/>
    </location>
</feature>
<dbReference type="KEGG" id="rpc:RPC_0714"/>
<evidence type="ECO:0000256" key="1">
    <source>
        <dbReference type="SAM" id="MobiDB-lite"/>
    </source>
</evidence>
<feature type="region of interest" description="Disordered" evidence="1">
    <location>
        <begin position="10"/>
        <end position="159"/>
    </location>
</feature>
<dbReference type="STRING" id="316056.RPC_0714"/>
<dbReference type="HOGENOM" id="CLU_108903_0_0_5"/>
<dbReference type="eggNOG" id="ENOG502ZQMF">
    <property type="taxonomic scope" value="Bacteria"/>
</dbReference>
<feature type="compositionally biased region" description="Pro residues" evidence="1">
    <location>
        <begin position="92"/>
        <end position="114"/>
    </location>
</feature>
<evidence type="ECO:0000313" key="2">
    <source>
        <dbReference type="EMBL" id="ABD86286.1"/>
    </source>
</evidence>
<proteinExistence type="predicted"/>
<dbReference type="PRINTS" id="PR01217">
    <property type="entry name" value="PRICHEXTENSN"/>
</dbReference>